<comment type="caution">
    <text evidence="1">The sequence shown here is derived from an EMBL/GenBank/DDBJ whole genome shotgun (WGS) entry which is preliminary data.</text>
</comment>
<reference evidence="1" key="1">
    <citation type="submission" date="2019-04" db="EMBL/GenBank/DDBJ databases">
        <title>Microbes associate with the intestines of laboratory mice.</title>
        <authorList>
            <person name="Navarre W."/>
            <person name="Wong E."/>
            <person name="Huang K."/>
            <person name="Tropini C."/>
            <person name="Ng K."/>
            <person name="Yu B."/>
        </authorList>
    </citation>
    <scope>NUCLEOTIDE SEQUENCE</scope>
    <source>
        <strain evidence="1">NM01_1-7b</strain>
    </source>
</reference>
<organism evidence="1 2">
    <name type="scientific">Petralouisia muris</name>
    <dbReference type="NCBI Taxonomy" id="3032872"/>
    <lineage>
        <taxon>Bacteria</taxon>
        <taxon>Bacillati</taxon>
        <taxon>Bacillota</taxon>
        <taxon>Clostridia</taxon>
        <taxon>Lachnospirales</taxon>
        <taxon>Lachnospiraceae</taxon>
        <taxon>Petralouisia</taxon>
    </lineage>
</organism>
<proteinExistence type="predicted"/>
<sequence>MLKLTVKPGEYLLIGDEIKLVFAGGSSNNLRVLVDAPREMNVVRSAALEKFGMAAEPGNEVKHYRDKELSPEAKEKIKAILMEERRKSRKTEAKSRLQTKYGC</sequence>
<evidence type="ECO:0000313" key="2">
    <source>
        <dbReference type="Proteomes" id="UP000304953"/>
    </source>
</evidence>
<dbReference type="Proteomes" id="UP000304953">
    <property type="component" value="Unassembled WGS sequence"/>
</dbReference>
<dbReference type="EMBL" id="SRYA01000001">
    <property type="protein sequence ID" value="TGY98343.1"/>
    <property type="molecule type" value="Genomic_DNA"/>
</dbReference>
<keyword evidence="2" id="KW-1185">Reference proteome</keyword>
<name>A0AC61S2V4_9FIRM</name>
<gene>
    <name evidence="1" type="ORF">E5329_00770</name>
</gene>
<accession>A0AC61S2V4</accession>
<protein>
    <submittedName>
        <fullName evidence="1">Carbon storage regulator</fullName>
    </submittedName>
</protein>
<evidence type="ECO:0000313" key="1">
    <source>
        <dbReference type="EMBL" id="TGY98343.1"/>
    </source>
</evidence>